<dbReference type="AlphaFoldDB" id="A0A4Y2FUH2"/>
<protein>
    <submittedName>
        <fullName evidence="1">Uncharacterized protein</fullName>
    </submittedName>
</protein>
<evidence type="ECO:0000313" key="2">
    <source>
        <dbReference type="Proteomes" id="UP000499080"/>
    </source>
</evidence>
<comment type="caution">
    <text evidence="1">The sequence shown here is derived from an EMBL/GenBank/DDBJ whole genome shotgun (WGS) entry which is preliminary data.</text>
</comment>
<gene>
    <name evidence="1" type="ORF">AVEN_75908_1</name>
</gene>
<dbReference type="EMBL" id="BGPR01001054">
    <property type="protein sequence ID" value="GBM44095.1"/>
    <property type="molecule type" value="Genomic_DNA"/>
</dbReference>
<accession>A0A4Y2FUH2</accession>
<reference evidence="1 2" key="1">
    <citation type="journal article" date="2019" name="Sci. Rep.">
        <title>Orb-weaving spider Araneus ventricosus genome elucidates the spidroin gene catalogue.</title>
        <authorList>
            <person name="Kono N."/>
            <person name="Nakamura H."/>
            <person name="Ohtoshi R."/>
            <person name="Moran D.A.P."/>
            <person name="Shinohara A."/>
            <person name="Yoshida Y."/>
            <person name="Fujiwara M."/>
            <person name="Mori M."/>
            <person name="Tomita M."/>
            <person name="Arakawa K."/>
        </authorList>
    </citation>
    <scope>NUCLEOTIDE SEQUENCE [LARGE SCALE GENOMIC DNA]</scope>
</reference>
<name>A0A4Y2FUH2_ARAVE</name>
<evidence type="ECO:0000313" key="1">
    <source>
        <dbReference type="EMBL" id="GBM44095.1"/>
    </source>
</evidence>
<sequence length="218" mass="24430">MKKPPTTKGRSHPDREEIGSSAFAVICFGIYSLSKPTELTIETIFSVFEPKRNHQWLVHAAGKVVYFGMERYPTSLMVENCIFSWTTISSTSHLACDTIDFATYDAGCSQRPFTNLLARLSDHDEKILYNRIRELQVRPLQEGVDWFSNMGLTDINYIYGVGIGNARLTVQSRDRGGHASTTIPDLLPLISTCGENMKSMVCDSSVTSDINIEMKIAY</sequence>
<organism evidence="1 2">
    <name type="scientific">Araneus ventricosus</name>
    <name type="common">Orbweaver spider</name>
    <name type="synonym">Epeira ventricosa</name>
    <dbReference type="NCBI Taxonomy" id="182803"/>
    <lineage>
        <taxon>Eukaryota</taxon>
        <taxon>Metazoa</taxon>
        <taxon>Ecdysozoa</taxon>
        <taxon>Arthropoda</taxon>
        <taxon>Chelicerata</taxon>
        <taxon>Arachnida</taxon>
        <taxon>Araneae</taxon>
        <taxon>Araneomorphae</taxon>
        <taxon>Entelegynae</taxon>
        <taxon>Araneoidea</taxon>
        <taxon>Araneidae</taxon>
        <taxon>Araneus</taxon>
    </lineage>
</organism>
<proteinExistence type="predicted"/>
<dbReference type="Proteomes" id="UP000499080">
    <property type="component" value="Unassembled WGS sequence"/>
</dbReference>
<keyword evidence="2" id="KW-1185">Reference proteome</keyword>